<dbReference type="GO" id="GO:0046872">
    <property type="term" value="F:metal ion binding"/>
    <property type="evidence" value="ECO:0007669"/>
    <property type="project" value="UniProtKB-KW"/>
</dbReference>
<evidence type="ECO:0000256" key="2">
    <source>
        <dbReference type="ARBA" id="ARBA00023285"/>
    </source>
</evidence>
<dbReference type="InterPro" id="IPR050554">
    <property type="entry name" value="Met_Synthase/Corrinoid"/>
</dbReference>
<gene>
    <name evidence="4" type="ORF">SSCH_150012</name>
</gene>
<feature type="domain" description="B12-binding" evidence="3">
    <location>
        <begin position="86"/>
        <end position="216"/>
    </location>
</feature>
<keyword evidence="1" id="KW-0479">Metal-binding</keyword>
<dbReference type="GO" id="GO:0050667">
    <property type="term" value="P:homocysteine metabolic process"/>
    <property type="evidence" value="ECO:0007669"/>
    <property type="project" value="TreeGrafter"/>
</dbReference>
<dbReference type="InterPro" id="IPR006158">
    <property type="entry name" value="Cobalamin-bd"/>
</dbReference>
<organism evidence="4 5">
    <name type="scientific">Syntrophaceticus schinkii</name>
    <dbReference type="NCBI Taxonomy" id="499207"/>
    <lineage>
        <taxon>Bacteria</taxon>
        <taxon>Bacillati</taxon>
        <taxon>Bacillota</taxon>
        <taxon>Clostridia</taxon>
        <taxon>Thermoanaerobacterales</taxon>
        <taxon>Thermoanaerobacterales Family III. Incertae Sedis</taxon>
        <taxon>Syntrophaceticus</taxon>
    </lineage>
</organism>
<keyword evidence="2" id="KW-0170">Cobalt</keyword>
<dbReference type="OrthoDB" id="9783599at2"/>
<dbReference type="GO" id="GO:0046653">
    <property type="term" value="P:tetrahydrofolate metabolic process"/>
    <property type="evidence" value="ECO:0007669"/>
    <property type="project" value="TreeGrafter"/>
</dbReference>
<dbReference type="Gene3D" id="3.40.50.280">
    <property type="entry name" value="Cobalamin-binding domain"/>
    <property type="match status" value="1"/>
</dbReference>
<dbReference type="Gene3D" id="1.10.1240.10">
    <property type="entry name" value="Methionine synthase domain"/>
    <property type="match status" value="1"/>
</dbReference>
<name>A0A0B7MIU2_9FIRM</name>
<dbReference type="SMART" id="SM01018">
    <property type="entry name" value="B12-binding_2"/>
    <property type="match status" value="1"/>
</dbReference>
<dbReference type="Pfam" id="PF02607">
    <property type="entry name" value="B12-binding_2"/>
    <property type="match status" value="1"/>
</dbReference>
<reference evidence="5" key="1">
    <citation type="submission" date="2015-01" db="EMBL/GenBank/DDBJ databases">
        <authorList>
            <person name="Manzoor Shahid"/>
            <person name="Zubair Saima"/>
        </authorList>
    </citation>
    <scope>NUCLEOTIDE SEQUENCE [LARGE SCALE GENOMIC DNA]</scope>
    <source>
        <strain evidence="5">Sp3</strain>
    </source>
</reference>
<dbReference type="Proteomes" id="UP000046155">
    <property type="component" value="Unassembled WGS sequence"/>
</dbReference>
<dbReference type="EMBL" id="CDRZ01000057">
    <property type="protein sequence ID" value="CEO88133.1"/>
    <property type="molecule type" value="Genomic_DNA"/>
</dbReference>
<dbReference type="SUPFAM" id="SSF47644">
    <property type="entry name" value="Methionine synthase domain"/>
    <property type="match status" value="1"/>
</dbReference>
<dbReference type="SUPFAM" id="SSF52242">
    <property type="entry name" value="Cobalamin (vitamin B12)-binding domain"/>
    <property type="match status" value="1"/>
</dbReference>
<dbReference type="PANTHER" id="PTHR45833">
    <property type="entry name" value="METHIONINE SYNTHASE"/>
    <property type="match status" value="1"/>
</dbReference>
<dbReference type="Pfam" id="PF02310">
    <property type="entry name" value="B12-binding"/>
    <property type="match status" value="1"/>
</dbReference>
<protein>
    <submittedName>
        <fullName evidence="4">Putative cobalamin binding protein</fullName>
    </submittedName>
</protein>
<evidence type="ECO:0000313" key="5">
    <source>
        <dbReference type="Proteomes" id="UP000046155"/>
    </source>
</evidence>
<dbReference type="InterPro" id="IPR003759">
    <property type="entry name" value="Cbl-bd_cap"/>
</dbReference>
<evidence type="ECO:0000313" key="4">
    <source>
        <dbReference type="EMBL" id="CEO88133.1"/>
    </source>
</evidence>
<accession>A0A0B7MIU2</accession>
<dbReference type="PANTHER" id="PTHR45833:SF1">
    <property type="entry name" value="METHIONINE SYNTHASE"/>
    <property type="match status" value="1"/>
</dbReference>
<evidence type="ECO:0000259" key="3">
    <source>
        <dbReference type="PROSITE" id="PS51332"/>
    </source>
</evidence>
<dbReference type="AlphaFoldDB" id="A0A0B7MIU2"/>
<dbReference type="GO" id="GO:0005829">
    <property type="term" value="C:cytosol"/>
    <property type="evidence" value="ECO:0007669"/>
    <property type="project" value="TreeGrafter"/>
</dbReference>
<sequence>MGKTQMMLVTAVETLDEEKVVRLVKMGLQRGVDPLDIIEDVRHGMERVGNLYEQEKYYIADLIMASLIFQRVLTIIPIAQSKKGLKPQVVIGTVEGDIHDIGKNLTAGLLRARGVGVVDLGVDVSPQEFFNALQETGAKILGLSGLLTSSYEVMRKTVSALTDAGLRSEVQIMIGGLVNEDVQQHVGADHWIIDCAKGVELCQQILGMGVNTYTESAVNVI</sequence>
<dbReference type="RefSeq" id="WP_052835285.1">
    <property type="nucleotide sequence ID" value="NZ_CDRZ01000057.1"/>
</dbReference>
<keyword evidence="5" id="KW-1185">Reference proteome</keyword>
<dbReference type="GO" id="GO:0008705">
    <property type="term" value="F:methionine synthase activity"/>
    <property type="evidence" value="ECO:0007669"/>
    <property type="project" value="TreeGrafter"/>
</dbReference>
<dbReference type="PROSITE" id="PS51332">
    <property type="entry name" value="B12_BINDING"/>
    <property type="match status" value="1"/>
</dbReference>
<dbReference type="InterPro" id="IPR036594">
    <property type="entry name" value="Meth_synthase_dom"/>
</dbReference>
<dbReference type="InterPro" id="IPR036724">
    <property type="entry name" value="Cobalamin-bd_sf"/>
</dbReference>
<evidence type="ECO:0000256" key="1">
    <source>
        <dbReference type="ARBA" id="ARBA00022723"/>
    </source>
</evidence>
<proteinExistence type="predicted"/>
<dbReference type="GO" id="GO:0031419">
    <property type="term" value="F:cobalamin binding"/>
    <property type="evidence" value="ECO:0007669"/>
    <property type="project" value="InterPro"/>
</dbReference>